<comment type="caution">
    <text evidence="4">The sequence shown here is derived from an EMBL/GenBank/DDBJ whole genome shotgun (WGS) entry which is preliminary data.</text>
</comment>
<organism evidence="4 5">
    <name type="scientific">Leeuwenhoekiella parthenopeia</name>
    <dbReference type="NCBI Taxonomy" id="2890320"/>
    <lineage>
        <taxon>Bacteria</taxon>
        <taxon>Pseudomonadati</taxon>
        <taxon>Bacteroidota</taxon>
        <taxon>Flavobacteriia</taxon>
        <taxon>Flavobacteriales</taxon>
        <taxon>Flavobacteriaceae</taxon>
        <taxon>Leeuwenhoekiella</taxon>
    </lineage>
</organism>
<dbReference type="RefSeq" id="WP_228230795.1">
    <property type="nucleotide sequence ID" value="NZ_JAJGMW010000018.1"/>
</dbReference>
<dbReference type="SUPFAM" id="SSF143990">
    <property type="entry name" value="YbiA-like"/>
    <property type="match status" value="1"/>
</dbReference>
<dbReference type="Pfam" id="PF08719">
    <property type="entry name" value="NADAR"/>
    <property type="match status" value="1"/>
</dbReference>
<reference evidence="4 5" key="1">
    <citation type="submission" date="2021-11" db="EMBL/GenBank/DDBJ databases">
        <title>Seasonal and diel survey of microbial diversity of the Tyrrhenian coast.</title>
        <authorList>
            <person name="Gattoni G."/>
            <person name="Corral P."/>
        </authorList>
    </citation>
    <scope>NUCLEOTIDE SEQUENCE [LARGE SCALE GENOMIC DNA]</scope>
    <source>
        <strain evidence="4 5">Mr9</strain>
    </source>
</reference>
<dbReference type="NCBIfam" id="TIGR02464">
    <property type="entry name" value="ribofla_fusion"/>
    <property type="match status" value="1"/>
</dbReference>
<dbReference type="InterPro" id="IPR037238">
    <property type="entry name" value="YbiA-like_sf"/>
</dbReference>
<comment type="catalytic activity">
    <reaction evidence="1">
        <text>5-amino-6-(5-phospho-D-ribosylamino)uracil + H2O = 5,6-diaminouracil + D-ribose 5-phosphate</text>
        <dbReference type="Rhea" id="RHEA:55020"/>
        <dbReference type="ChEBI" id="CHEBI:15377"/>
        <dbReference type="ChEBI" id="CHEBI:46252"/>
        <dbReference type="ChEBI" id="CHEBI:58453"/>
        <dbReference type="ChEBI" id="CHEBI:78346"/>
    </reaction>
</comment>
<dbReference type="Gene3D" id="1.10.357.40">
    <property type="entry name" value="YbiA-like"/>
    <property type="match status" value="1"/>
</dbReference>
<dbReference type="EMBL" id="JAJGMW010000018">
    <property type="protein sequence ID" value="MCC4213719.1"/>
    <property type="molecule type" value="Genomic_DNA"/>
</dbReference>
<accession>A0ABS8GUN2</accession>
<protein>
    <submittedName>
        <fullName evidence="4">NADAR family protein</fullName>
    </submittedName>
</protein>
<dbReference type="InterPro" id="IPR012816">
    <property type="entry name" value="NADAR"/>
</dbReference>
<sequence>MDNAQLIKLFDSGENLKFLFFWGHQKSDSVTKSCFSQWYEISFEIEGVTYHNAEQFMMAQKALLFKDHDIYNQIISSTKPGKVKELGRQVRNFDQQVWEDRRYDIVVRGNYHKFSQNKELSTFLINTNDRILIEASPVDTIWGIGLAQDDERVLNPNLWKGQNLLGYALMEVRDQLKG</sequence>
<gene>
    <name evidence="4" type="ORF">LLW17_13385</name>
</gene>
<evidence type="ECO:0000256" key="2">
    <source>
        <dbReference type="ARBA" id="ARBA00000751"/>
    </source>
</evidence>
<dbReference type="CDD" id="cd15457">
    <property type="entry name" value="NADAR"/>
    <property type="match status" value="1"/>
</dbReference>
<name>A0ABS8GUN2_9FLAO</name>
<feature type="domain" description="NADAR" evidence="3">
    <location>
        <begin position="20"/>
        <end position="177"/>
    </location>
</feature>
<proteinExistence type="predicted"/>
<keyword evidence="5" id="KW-1185">Reference proteome</keyword>
<evidence type="ECO:0000259" key="3">
    <source>
        <dbReference type="Pfam" id="PF08719"/>
    </source>
</evidence>
<evidence type="ECO:0000313" key="5">
    <source>
        <dbReference type="Proteomes" id="UP001197770"/>
    </source>
</evidence>
<dbReference type="Proteomes" id="UP001197770">
    <property type="component" value="Unassembled WGS sequence"/>
</dbReference>
<evidence type="ECO:0000313" key="4">
    <source>
        <dbReference type="EMBL" id="MCC4213719.1"/>
    </source>
</evidence>
<evidence type="ECO:0000256" key="1">
    <source>
        <dbReference type="ARBA" id="ARBA00000022"/>
    </source>
</evidence>
<comment type="catalytic activity">
    <reaction evidence="2">
        <text>2,5-diamino-6-hydroxy-4-(5-phosphoribosylamino)-pyrimidine + H2O = 2,5,6-triamino-4-hydroxypyrimidine + D-ribose 5-phosphate</text>
        <dbReference type="Rhea" id="RHEA:23436"/>
        <dbReference type="ChEBI" id="CHEBI:15377"/>
        <dbReference type="ChEBI" id="CHEBI:58614"/>
        <dbReference type="ChEBI" id="CHEBI:78346"/>
        <dbReference type="ChEBI" id="CHEBI:137796"/>
    </reaction>
</comment>